<proteinExistence type="inferred from homology"/>
<dbReference type="GO" id="GO:0016491">
    <property type="term" value="F:oxidoreductase activity"/>
    <property type="evidence" value="ECO:0007669"/>
    <property type="project" value="UniProtKB-KW"/>
</dbReference>
<dbReference type="SUPFAM" id="SSF51905">
    <property type="entry name" value="FAD/NAD(P)-binding domain"/>
    <property type="match status" value="1"/>
</dbReference>
<dbReference type="RefSeq" id="WP_163740478.1">
    <property type="nucleotide sequence ID" value="NZ_JAAGOA010000013.1"/>
</dbReference>
<organism evidence="6 7">
    <name type="scientific">Phytoactinopolyspora halotolerans</name>
    <dbReference type="NCBI Taxonomy" id="1981512"/>
    <lineage>
        <taxon>Bacteria</taxon>
        <taxon>Bacillati</taxon>
        <taxon>Actinomycetota</taxon>
        <taxon>Actinomycetes</taxon>
        <taxon>Jiangellales</taxon>
        <taxon>Jiangellaceae</taxon>
        <taxon>Phytoactinopolyspora</taxon>
    </lineage>
</organism>
<dbReference type="SUPFAM" id="SSF54373">
    <property type="entry name" value="FAD-linked reductases, C-terminal domain"/>
    <property type="match status" value="1"/>
</dbReference>
<dbReference type="Gene3D" id="3.30.9.10">
    <property type="entry name" value="D-Amino Acid Oxidase, subunit A, domain 2"/>
    <property type="match status" value="1"/>
</dbReference>
<dbReference type="GO" id="GO:0005737">
    <property type="term" value="C:cytoplasm"/>
    <property type="evidence" value="ECO:0007669"/>
    <property type="project" value="TreeGrafter"/>
</dbReference>
<comment type="similarity">
    <text evidence="2">Belongs to the DadA oxidoreductase family.</text>
</comment>
<comment type="cofactor">
    <cofactor evidence="1">
        <name>FAD</name>
        <dbReference type="ChEBI" id="CHEBI:57692"/>
    </cofactor>
</comment>
<evidence type="ECO:0000256" key="2">
    <source>
        <dbReference type="ARBA" id="ARBA00009410"/>
    </source>
</evidence>
<keyword evidence="3" id="KW-0285">Flavoprotein</keyword>
<evidence type="ECO:0000256" key="4">
    <source>
        <dbReference type="ARBA" id="ARBA00023002"/>
    </source>
</evidence>
<dbReference type="Proteomes" id="UP000475214">
    <property type="component" value="Unassembled WGS sequence"/>
</dbReference>
<gene>
    <name evidence="6" type="ORF">G1H10_18460</name>
</gene>
<comment type="caution">
    <text evidence="6">The sequence shown here is derived from an EMBL/GenBank/DDBJ whole genome shotgun (WGS) entry which is preliminary data.</text>
</comment>
<dbReference type="AlphaFoldDB" id="A0A6L9SC71"/>
<accession>A0A6L9SC71</accession>
<protein>
    <submittedName>
        <fullName evidence="6">FAD-binding oxidoreductase</fullName>
    </submittedName>
</protein>
<sequence length="388" mass="40296">MTRIAVVGAGIVGAGVAYHLAARGADVVVIDDARPERATAAGAGIIAPVSSRTSDDERSDYMFAAAAHYLELIERFEVGGLTEHSYGATGQLIVALDDAELVQLEAVAERASALIAQKGTVGIGSPEMLTQAEIRRRFPPVTTARGALWLPAVARVDGRNIRELLMTMAAQHGARVVEARAELALTGSGSDNEPGSRVLGVRAGGELVTADAVVVAAGVWAKDVAAETGLDLALYPQRGQIVHLRMPGGSQLPVLNTFRGHYLLSFPGDRVVIGATREDDSGFDAHATAGGVDAVIRNGFSLVPDLSEAEWLEVRVGIRPASRDGAPILGPVPGVDGLWLATGFGATGLTLGPYSAKLLAESVLGGAPAIPAAFAPDRRVINPSMTRR</sequence>
<evidence type="ECO:0000259" key="5">
    <source>
        <dbReference type="Pfam" id="PF01266"/>
    </source>
</evidence>
<name>A0A6L9SC71_9ACTN</name>
<dbReference type="InterPro" id="IPR036188">
    <property type="entry name" value="FAD/NAD-bd_sf"/>
</dbReference>
<dbReference type="InterPro" id="IPR006076">
    <property type="entry name" value="FAD-dep_OxRdtase"/>
</dbReference>
<dbReference type="Pfam" id="PF01266">
    <property type="entry name" value="DAO"/>
    <property type="match status" value="1"/>
</dbReference>
<feature type="domain" description="FAD dependent oxidoreductase" evidence="5">
    <location>
        <begin position="3"/>
        <end position="361"/>
    </location>
</feature>
<evidence type="ECO:0000256" key="1">
    <source>
        <dbReference type="ARBA" id="ARBA00001974"/>
    </source>
</evidence>
<evidence type="ECO:0000313" key="6">
    <source>
        <dbReference type="EMBL" id="NEE02161.1"/>
    </source>
</evidence>
<dbReference type="Gene3D" id="3.50.50.60">
    <property type="entry name" value="FAD/NAD(P)-binding domain"/>
    <property type="match status" value="1"/>
</dbReference>
<evidence type="ECO:0000256" key="3">
    <source>
        <dbReference type="ARBA" id="ARBA00022630"/>
    </source>
</evidence>
<evidence type="ECO:0000313" key="7">
    <source>
        <dbReference type="Proteomes" id="UP000475214"/>
    </source>
</evidence>
<dbReference type="EMBL" id="JAAGOA010000013">
    <property type="protein sequence ID" value="NEE02161.1"/>
    <property type="molecule type" value="Genomic_DNA"/>
</dbReference>
<reference evidence="6 7" key="1">
    <citation type="submission" date="2020-02" db="EMBL/GenBank/DDBJ databases">
        <authorList>
            <person name="Li X.-J."/>
            <person name="Han X.-M."/>
        </authorList>
    </citation>
    <scope>NUCLEOTIDE SEQUENCE [LARGE SCALE GENOMIC DNA]</scope>
    <source>
        <strain evidence="6 7">CCTCC AB 2017055</strain>
    </source>
</reference>
<keyword evidence="7" id="KW-1185">Reference proteome</keyword>
<keyword evidence="4" id="KW-0560">Oxidoreductase</keyword>
<dbReference type="PANTHER" id="PTHR13847:SF286">
    <property type="entry name" value="D-AMINO ACID DEHYDROGENASE"/>
    <property type="match status" value="1"/>
</dbReference>
<dbReference type="PANTHER" id="PTHR13847">
    <property type="entry name" value="SARCOSINE DEHYDROGENASE-RELATED"/>
    <property type="match status" value="1"/>
</dbReference>